<feature type="domain" description="TMEM205-like" evidence="6">
    <location>
        <begin position="17"/>
        <end position="123"/>
    </location>
</feature>
<dbReference type="AlphaFoldDB" id="A0AA90PKX6"/>
<evidence type="ECO:0000256" key="1">
    <source>
        <dbReference type="ARBA" id="ARBA00004370"/>
    </source>
</evidence>
<dbReference type="EMBL" id="JAUPEV010000004">
    <property type="protein sequence ID" value="MDO7253037.1"/>
    <property type="molecule type" value="Genomic_DNA"/>
</dbReference>
<evidence type="ECO:0000256" key="5">
    <source>
        <dbReference type="SAM" id="Phobius"/>
    </source>
</evidence>
<reference evidence="8 10" key="1">
    <citation type="submission" date="2023-07" db="EMBL/GenBank/DDBJ databases">
        <title>Unpublished Manusciprt.</title>
        <authorList>
            <person name="Aydin F."/>
            <person name="Tarhane S."/>
            <person name="Saticioglu I.B."/>
            <person name="Karakaya E."/>
            <person name="Abay S."/>
            <person name="Guran O."/>
            <person name="Bozkurt E."/>
            <person name="Uzum N."/>
            <person name="Olgun K."/>
            <person name="Jablonski D."/>
        </authorList>
    </citation>
    <scope>NUCLEOTIDE SEQUENCE</scope>
    <source>
        <strain evidence="10">faydin-H75</strain>
        <strain evidence="8">Faydin-H76</strain>
    </source>
</reference>
<dbReference type="RefSeq" id="WP_305516877.1">
    <property type="nucleotide sequence ID" value="NZ_JAUPEV010000004.1"/>
</dbReference>
<organism evidence="8 9">
    <name type="scientific">Helicobacter cappadocius</name>
    <dbReference type="NCBI Taxonomy" id="3063998"/>
    <lineage>
        <taxon>Bacteria</taxon>
        <taxon>Pseudomonadati</taxon>
        <taxon>Campylobacterota</taxon>
        <taxon>Epsilonproteobacteria</taxon>
        <taxon>Campylobacterales</taxon>
        <taxon>Helicobacteraceae</taxon>
        <taxon>Helicobacter</taxon>
    </lineage>
</organism>
<reference evidence="7 9" key="3">
    <citation type="journal article" date="2024" name="Syst. Appl. Microbiol.">
        <title>Helicobacter cappadocius sp. nov., from lizards: The first psychrotrophic Helicobacter species.</title>
        <authorList>
            <person name="Aydin F."/>
            <person name="Tarhane S."/>
            <person name="Karakaya E."/>
            <person name="Abay S."/>
            <person name="Kayman T."/>
            <person name="Guran O."/>
            <person name="Bozkurt E."/>
            <person name="Uzum N."/>
            <person name="Avci A."/>
            <person name="Olgun K."/>
            <person name="Jablonski D."/>
            <person name="Guran C."/>
            <person name="Burcin Saticioglu I."/>
        </authorList>
    </citation>
    <scope>NUCLEOTIDE SEQUENCE [LARGE SCALE GENOMIC DNA]</scope>
    <source>
        <strain evidence="7">Faydin-H75</strain>
        <strain evidence="9">faydin-H76</strain>
    </source>
</reference>
<proteinExistence type="predicted"/>
<feature type="transmembrane region" description="Helical" evidence="5">
    <location>
        <begin position="12"/>
        <end position="41"/>
    </location>
</feature>
<comment type="subcellular location">
    <subcellularLocation>
        <location evidence="1">Membrane</location>
    </subcellularLocation>
</comment>
<reference evidence="7" key="2">
    <citation type="submission" date="2023-07" db="EMBL/GenBank/DDBJ databases">
        <authorList>
            <person name="Aydin F."/>
            <person name="Tarhane S."/>
            <person name="Saticioglu I.B."/>
            <person name="Karakaya E."/>
            <person name="Abay S."/>
            <person name="Guran O."/>
            <person name="Bozkurt E."/>
            <person name="Uzum N."/>
            <person name="Olgun K."/>
            <person name="Jablonski D."/>
        </authorList>
    </citation>
    <scope>NUCLEOTIDE SEQUENCE</scope>
    <source>
        <strain evidence="7">Faydin-H75</strain>
    </source>
</reference>
<evidence type="ECO:0000256" key="3">
    <source>
        <dbReference type="ARBA" id="ARBA00022989"/>
    </source>
</evidence>
<evidence type="ECO:0000313" key="10">
    <source>
        <dbReference type="Proteomes" id="UP001240777"/>
    </source>
</evidence>
<dbReference type="GO" id="GO:0016020">
    <property type="term" value="C:membrane"/>
    <property type="evidence" value="ECO:0007669"/>
    <property type="project" value="UniProtKB-SubCell"/>
</dbReference>
<gene>
    <name evidence="7" type="ORF">Q5I04_03820</name>
    <name evidence="8" type="ORF">Q5I06_04185</name>
</gene>
<evidence type="ECO:0000313" key="8">
    <source>
        <dbReference type="EMBL" id="MDP2538974.1"/>
    </source>
</evidence>
<dbReference type="Pfam" id="PF13664">
    <property type="entry name" value="DUF4149"/>
    <property type="match status" value="1"/>
</dbReference>
<dbReference type="PROSITE" id="PS51257">
    <property type="entry name" value="PROKAR_LIPOPROTEIN"/>
    <property type="match status" value="1"/>
</dbReference>
<feature type="transmembrane region" description="Helical" evidence="5">
    <location>
        <begin position="61"/>
        <end position="79"/>
    </location>
</feature>
<protein>
    <submittedName>
        <fullName evidence="8">DUF4149 domain-containing protein</fullName>
    </submittedName>
</protein>
<feature type="transmembrane region" description="Helical" evidence="5">
    <location>
        <begin position="141"/>
        <end position="160"/>
    </location>
</feature>
<dbReference type="EMBL" id="JAUYZK010000005">
    <property type="protein sequence ID" value="MDP2538974.1"/>
    <property type="molecule type" value="Genomic_DNA"/>
</dbReference>
<sequence length="181" mass="20135">MNKLTSLIQLISAIYLWLIGACIGAMIISGAVVAPIIFNAYSYLPSLGITQYDSGILMTQIFIKLNYLLNFTAIIIIIYELSVFKSTIKPSIILLGINILSILLIFLFSLYYTPAILEAQNMGAAYTATPEFESIHTQSEMLFKILLVTLSISFVWRIVLLSKKSPTTTKVSTPRTRKKTA</sequence>
<evidence type="ECO:0000313" key="9">
    <source>
        <dbReference type="Proteomes" id="UP001177258"/>
    </source>
</evidence>
<keyword evidence="4 5" id="KW-0472">Membrane</keyword>
<evidence type="ECO:0000256" key="4">
    <source>
        <dbReference type="ARBA" id="ARBA00023136"/>
    </source>
</evidence>
<keyword evidence="3 5" id="KW-1133">Transmembrane helix</keyword>
<evidence type="ECO:0000256" key="2">
    <source>
        <dbReference type="ARBA" id="ARBA00022692"/>
    </source>
</evidence>
<accession>A0AA90PKX6</accession>
<name>A0AA90PKX6_9HELI</name>
<dbReference type="Proteomes" id="UP001177258">
    <property type="component" value="Unassembled WGS sequence"/>
</dbReference>
<evidence type="ECO:0000313" key="7">
    <source>
        <dbReference type="EMBL" id="MDO7253037.1"/>
    </source>
</evidence>
<dbReference type="InterPro" id="IPR025423">
    <property type="entry name" value="TMEM205-like"/>
</dbReference>
<feature type="transmembrane region" description="Helical" evidence="5">
    <location>
        <begin position="91"/>
        <end position="112"/>
    </location>
</feature>
<keyword evidence="10" id="KW-1185">Reference proteome</keyword>
<keyword evidence="2 5" id="KW-0812">Transmembrane</keyword>
<comment type="caution">
    <text evidence="8">The sequence shown here is derived from an EMBL/GenBank/DDBJ whole genome shotgun (WGS) entry which is preliminary data.</text>
</comment>
<evidence type="ECO:0000259" key="6">
    <source>
        <dbReference type="Pfam" id="PF13664"/>
    </source>
</evidence>
<dbReference type="Proteomes" id="UP001240777">
    <property type="component" value="Unassembled WGS sequence"/>
</dbReference>